<dbReference type="EMBL" id="DXGD01000167">
    <property type="protein sequence ID" value="HIW99404.1"/>
    <property type="molecule type" value="Genomic_DNA"/>
</dbReference>
<protein>
    <recommendedName>
        <fullName evidence="4">Endonuclease/exonuclease/phosphatase domain-containing protein</fullName>
    </recommendedName>
</protein>
<feature type="non-terminal residue" evidence="2">
    <location>
        <position position="182"/>
    </location>
</feature>
<dbReference type="Proteomes" id="UP000824151">
    <property type="component" value="Unassembled WGS sequence"/>
</dbReference>
<proteinExistence type="predicted"/>
<name>A0A9D1S0X8_9MICC</name>
<evidence type="ECO:0008006" key="4">
    <source>
        <dbReference type="Google" id="ProtNLM"/>
    </source>
</evidence>
<evidence type="ECO:0000313" key="2">
    <source>
        <dbReference type="EMBL" id="HIW99404.1"/>
    </source>
</evidence>
<feature type="region of interest" description="Disordered" evidence="1">
    <location>
        <begin position="1"/>
        <end position="38"/>
    </location>
</feature>
<sequence>MDESPQASTISDRDAAEPSKAEPSTAEPSTTDPKYAVDASKNLSSADKRAFDPIIRELRTINLFSWNLWFGGREIDDAVARQKNVLQAEDIDILFLQECFGTAALRIGRATGMSVAQQDYDCAVLSPSPLRLVATDTTSYATAAIVQTRQGDVLAWSVHLAPWDYGPYRADELPGSSAEVFA</sequence>
<gene>
    <name evidence="2" type="ORF">H9871_04605</name>
</gene>
<evidence type="ECO:0000256" key="1">
    <source>
        <dbReference type="SAM" id="MobiDB-lite"/>
    </source>
</evidence>
<reference evidence="2" key="1">
    <citation type="journal article" date="2021" name="PeerJ">
        <title>Extensive microbial diversity within the chicken gut microbiome revealed by metagenomics and culture.</title>
        <authorList>
            <person name="Gilroy R."/>
            <person name="Ravi A."/>
            <person name="Getino M."/>
            <person name="Pursley I."/>
            <person name="Horton D.L."/>
            <person name="Alikhan N.F."/>
            <person name="Baker D."/>
            <person name="Gharbi K."/>
            <person name="Hall N."/>
            <person name="Watson M."/>
            <person name="Adriaenssens E.M."/>
            <person name="Foster-Nyarko E."/>
            <person name="Jarju S."/>
            <person name="Secka A."/>
            <person name="Antonio M."/>
            <person name="Oren A."/>
            <person name="Chaudhuri R.R."/>
            <person name="La Ragione R."/>
            <person name="Hildebrand F."/>
            <person name="Pallen M.J."/>
        </authorList>
    </citation>
    <scope>NUCLEOTIDE SEQUENCE</scope>
    <source>
        <strain evidence="2">ChiHejej3B27-3195</strain>
    </source>
</reference>
<feature type="compositionally biased region" description="Polar residues" evidence="1">
    <location>
        <begin position="1"/>
        <end position="10"/>
    </location>
</feature>
<dbReference type="AlphaFoldDB" id="A0A9D1S0X8"/>
<organism evidence="2 3">
    <name type="scientific">Candidatus Nesterenkonia stercoripullorum</name>
    <dbReference type="NCBI Taxonomy" id="2838701"/>
    <lineage>
        <taxon>Bacteria</taxon>
        <taxon>Bacillati</taxon>
        <taxon>Actinomycetota</taxon>
        <taxon>Actinomycetes</taxon>
        <taxon>Micrococcales</taxon>
        <taxon>Micrococcaceae</taxon>
        <taxon>Nesterenkonia</taxon>
    </lineage>
</organism>
<dbReference type="Gene3D" id="3.60.10.10">
    <property type="entry name" value="Endonuclease/exonuclease/phosphatase"/>
    <property type="match status" value="1"/>
</dbReference>
<feature type="compositionally biased region" description="Basic and acidic residues" evidence="1">
    <location>
        <begin position="11"/>
        <end position="20"/>
    </location>
</feature>
<comment type="caution">
    <text evidence="2">The sequence shown here is derived from an EMBL/GenBank/DDBJ whole genome shotgun (WGS) entry which is preliminary data.</text>
</comment>
<dbReference type="SUPFAM" id="SSF56219">
    <property type="entry name" value="DNase I-like"/>
    <property type="match status" value="1"/>
</dbReference>
<evidence type="ECO:0000313" key="3">
    <source>
        <dbReference type="Proteomes" id="UP000824151"/>
    </source>
</evidence>
<reference evidence="2" key="2">
    <citation type="submission" date="2021-04" db="EMBL/GenBank/DDBJ databases">
        <authorList>
            <person name="Gilroy R."/>
        </authorList>
    </citation>
    <scope>NUCLEOTIDE SEQUENCE</scope>
    <source>
        <strain evidence="2">ChiHejej3B27-3195</strain>
    </source>
</reference>
<dbReference type="InterPro" id="IPR036691">
    <property type="entry name" value="Endo/exonu/phosph_ase_sf"/>
</dbReference>
<accession>A0A9D1S0X8</accession>